<keyword evidence="2" id="KW-1185">Reference proteome</keyword>
<dbReference type="Proteomes" id="UP001458880">
    <property type="component" value="Unassembled WGS sequence"/>
</dbReference>
<comment type="caution">
    <text evidence="1">The sequence shown here is derived from an EMBL/GenBank/DDBJ whole genome shotgun (WGS) entry which is preliminary data.</text>
</comment>
<proteinExistence type="predicted"/>
<evidence type="ECO:0000313" key="1">
    <source>
        <dbReference type="EMBL" id="KAK9751715.1"/>
    </source>
</evidence>
<sequence length="96" mass="11262">MILPARNILCLKFEEGRKRSHIARSSQKPDPHTTIELVAVGWRFMHSRVSVEVYVYTPKKMGKWNGKDLGQFIIRNNLLIRNPARRRVTRFKSDEA</sequence>
<accession>A0AAW1MW79</accession>
<evidence type="ECO:0000313" key="2">
    <source>
        <dbReference type="Proteomes" id="UP001458880"/>
    </source>
</evidence>
<protein>
    <recommendedName>
        <fullName evidence="3">Ribosomal protein L31</fullName>
    </recommendedName>
</protein>
<dbReference type="AlphaFoldDB" id="A0AAW1MW79"/>
<reference evidence="1 2" key="1">
    <citation type="journal article" date="2024" name="BMC Genomics">
        <title>De novo assembly and annotation of Popillia japonica's genome with initial clues to its potential as an invasive pest.</title>
        <authorList>
            <person name="Cucini C."/>
            <person name="Boschi S."/>
            <person name="Funari R."/>
            <person name="Cardaioli E."/>
            <person name="Iannotti N."/>
            <person name="Marturano G."/>
            <person name="Paoli F."/>
            <person name="Bruttini M."/>
            <person name="Carapelli A."/>
            <person name="Frati F."/>
            <person name="Nardi F."/>
        </authorList>
    </citation>
    <scope>NUCLEOTIDE SEQUENCE [LARGE SCALE GENOMIC DNA]</scope>
    <source>
        <strain evidence="1">DMR45628</strain>
    </source>
</reference>
<gene>
    <name evidence="1" type="ORF">QE152_g4839</name>
</gene>
<organism evidence="1 2">
    <name type="scientific">Popillia japonica</name>
    <name type="common">Japanese beetle</name>
    <dbReference type="NCBI Taxonomy" id="7064"/>
    <lineage>
        <taxon>Eukaryota</taxon>
        <taxon>Metazoa</taxon>
        <taxon>Ecdysozoa</taxon>
        <taxon>Arthropoda</taxon>
        <taxon>Hexapoda</taxon>
        <taxon>Insecta</taxon>
        <taxon>Pterygota</taxon>
        <taxon>Neoptera</taxon>
        <taxon>Endopterygota</taxon>
        <taxon>Coleoptera</taxon>
        <taxon>Polyphaga</taxon>
        <taxon>Scarabaeiformia</taxon>
        <taxon>Scarabaeidae</taxon>
        <taxon>Rutelinae</taxon>
        <taxon>Popillia</taxon>
    </lineage>
</organism>
<evidence type="ECO:0008006" key="3">
    <source>
        <dbReference type="Google" id="ProtNLM"/>
    </source>
</evidence>
<name>A0AAW1MW79_POPJA</name>
<dbReference type="EMBL" id="JASPKY010000026">
    <property type="protein sequence ID" value="KAK9751715.1"/>
    <property type="molecule type" value="Genomic_DNA"/>
</dbReference>